<accession>A0A433CZ76</accession>
<reference evidence="2 3" key="1">
    <citation type="journal article" date="2018" name="New Phytol.">
        <title>Phylogenomics of Endogonaceae and evolution of mycorrhizas within Mucoromycota.</title>
        <authorList>
            <person name="Chang Y."/>
            <person name="Desiro A."/>
            <person name="Na H."/>
            <person name="Sandor L."/>
            <person name="Lipzen A."/>
            <person name="Clum A."/>
            <person name="Barry K."/>
            <person name="Grigoriev I.V."/>
            <person name="Martin F.M."/>
            <person name="Stajich J.E."/>
            <person name="Smith M.E."/>
            <person name="Bonito G."/>
            <person name="Spatafora J.W."/>
        </authorList>
    </citation>
    <scope>NUCLEOTIDE SEQUENCE [LARGE SCALE GENOMIC DNA]</scope>
    <source>
        <strain evidence="2 3">GMNB39</strain>
    </source>
</reference>
<organism evidence="2 3">
    <name type="scientific">Jimgerdemannia flammicorona</name>
    <dbReference type="NCBI Taxonomy" id="994334"/>
    <lineage>
        <taxon>Eukaryota</taxon>
        <taxon>Fungi</taxon>
        <taxon>Fungi incertae sedis</taxon>
        <taxon>Mucoromycota</taxon>
        <taxon>Mucoromycotina</taxon>
        <taxon>Endogonomycetes</taxon>
        <taxon>Endogonales</taxon>
        <taxon>Endogonaceae</taxon>
        <taxon>Jimgerdemannia</taxon>
    </lineage>
</organism>
<dbReference type="EMBL" id="RBNI01010102">
    <property type="protein sequence ID" value="RUP43886.1"/>
    <property type="molecule type" value="Genomic_DNA"/>
</dbReference>
<feature type="non-terminal residue" evidence="2">
    <location>
        <position position="1"/>
    </location>
</feature>
<feature type="compositionally biased region" description="Basic and acidic residues" evidence="1">
    <location>
        <begin position="86"/>
        <end position="96"/>
    </location>
</feature>
<gene>
    <name evidence="2" type="ORF">BC936DRAFT_136579</name>
</gene>
<comment type="caution">
    <text evidence="2">The sequence shown here is derived from an EMBL/GenBank/DDBJ whole genome shotgun (WGS) entry which is preliminary data.</text>
</comment>
<sequence>NKISISREIGFKAQGAADSSITTYHELKASCQNAIRIGLSRATVGFEWIVFCFPSVCLAVCKRDTVLVYSSHNQNHSIRQKSRGMARPDRVERSDVPESSSLCVKHEADA</sequence>
<protein>
    <submittedName>
        <fullName evidence="2">Uncharacterized protein</fullName>
    </submittedName>
</protein>
<feature type="region of interest" description="Disordered" evidence="1">
    <location>
        <begin position="74"/>
        <end position="110"/>
    </location>
</feature>
<name>A0A433CZ76_9FUNG</name>
<evidence type="ECO:0000313" key="3">
    <source>
        <dbReference type="Proteomes" id="UP000268093"/>
    </source>
</evidence>
<feature type="non-terminal residue" evidence="2">
    <location>
        <position position="110"/>
    </location>
</feature>
<dbReference type="Proteomes" id="UP000268093">
    <property type="component" value="Unassembled WGS sequence"/>
</dbReference>
<proteinExistence type="predicted"/>
<evidence type="ECO:0000313" key="2">
    <source>
        <dbReference type="EMBL" id="RUP43886.1"/>
    </source>
</evidence>
<evidence type="ECO:0000256" key="1">
    <source>
        <dbReference type="SAM" id="MobiDB-lite"/>
    </source>
</evidence>
<dbReference type="AlphaFoldDB" id="A0A433CZ76"/>
<keyword evidence="3" id="KW-1185">Reference proteome</keyword>